<dbReference type="EMBL" id="JAOSHN010000003">
    <property type="protein sequence ID" value="MCU7378161.1"/>
    <property type="molecule type" value="Genomic_DNA"/>
</dbReference>
<dbReference type="AlphaFoldDB" id="A0A9J6QLW6"/>
<dbReference type="Proteomes" id="UP001065549">
    <property type="component" value="Unassembled WGS sequence"/>
</dbReference>
<name>A0A9J6QLW6_9FIRM</name>
<gene>
    <name evidence="1" type="ORF">OBO34_07310</name>
</gene>
<accession>A0A9J6QLW6</accession>
<comment type="caution">
    <text evidence="1">The sequence shown here is derived from an EMBL/GenBank/DDBJ whole genome shotgun (WGS) entry which is preliminary data.</text>
</comment>
<evidence type="ECO:0000313" key="2">
    <source>
        <dbReference type="Proteomes" id="UP001065549"/>
    </source>
</evidence>
<organism evidence="1 2">
    <name type="scientific">Hominibacterium faecale</name>
    <dbReference type="NCBI Taxonomy" id="2839743"/>
    <lineage>
        <taxon>Bacteria</taxon>
        <taxon>Bacillati</taxon>
        <taxon>Bacillota</taxon>
        <taxon>Clostridia</taxon>
        <taxon>Peptostreptococcales</taxon>
        <taxon>Anaerovoracaceae</taxon>
        <taxon>Hominibacterium</taxon>
    </lineage>
</organism>
<dbReference type="RefSeq" id="WP_269478469.1">
    <property type="nucleotide sequence ID" value="NZ_JAOSHN010000003.1"/>
</dbReference>
<keyword evidence="2" id="KW-1185">Reference proteome</keyword>
<sequence>MIEVTLSEGYLNAAFRFRSIKAAEEFMQTALNNHVETEEPLKVEIVNIVKKCAGSGNSEMAHTE</sequence>
<protein>
    <submittedName>
        <fullName evidence="1">Uncharacterized protein</fullName>
    </submittedName>
</protein>
<proteinExistence type="predicted"/>
<reference evidence="1" key="1">
    <citation type="submission" date="2022-09" db="EMBL/GenBank/DDBJ databases">
        <title>Culturomic study of gut microbiota in children with autism spectrum disorder.</title>
        <authorList>
            <person name="Efimov B.A."/>
            <person name="Chaplin A.V."/>
            <person name="Sokolova S.R."/>
            <person name="Pikina A.P."/>
            <person name="Korzhanova M."/>
            <person name="Belova V."/>
            <person name="Korostin D."/>
        </authorList>
    </citation>
    <scope>NUCLEOTIDE SEQUENCE</scope>
    <source>
        <strain evidence="1">ASD5510</strain>
    </source>
</reference>
<evidence type="ECO:0000313" key="1">
    <source>
        <dbReference type="EMBL" id="MCU7378161.1"/>
    </source>
</evidence>